<feature type="non-terminal residue" evidence="3">
    <location>
        <position position="151"/>
    </location>
</feature>
<evidence type="ECO:0000313" key="3">
    <source>
        <dbReference type="EMBL" id="GAI42317.1"/>
    </source>
</evidence>
<comment type="caution">
    <text evidence="3">The sequence shown here is derived from an EMBL/GenBank/DDBJ whole genome shotgun (WGS) entry which is preliminary data.</text>
</comment>
<reference evidence="3" key="1">
    <citation type="journal article" date="2014" name="Front. Microbiol.">
        <title>High frequency of phylogenetically diverse reductive dehalogenase-homologous genes in deep subseafloor sedimentary metagenomes.</title>
        <authorList>
            <person name="Kawai M."/>
            <person name="Futagami T."/>
            <person name="Toyoda A."/>
            <person name="Takaki Y."/>
            <person name="Nishi S."/>
            <person name="Hori S."/>
            <person name="Arai W."/>
            <person name="Tsubouchi T."/>
            <person name="Morono Y."/>
            <person name="Uchiyama I."/>
            <person name="Ito T."/>
            <person name="Fujiyama A."/>
            <person name="Inagaki F."/>
            <person name="Takami H."/>
        </authorList>
    </citation>
    <scope>NUCLEOTIDE SEQUENCE</scope>
    <source>
        <strain evidence="3">Expedition CK06-06</strain>
    </source>
</reference>
<dbReference type="PANTHER" id="PTHR43669">
    <property type="entry name" value="5-KETO-D-GLUCONATE 5-REDUCTASE"/>
    <property type="match status" value="1"/>
</dbReference>
<dbReference type="InterPro" id="IPR002347">
    <property type="entry name" value="SDR_fam"/>
</dbReference>
<dbReference type="Gene3D" id="3.40.50.720">
    <property type="entry name" value="NAD(P)-binding Rossmann-like Domain"/>
    <property type="match status" value="1"/>
</dbReference>
<accession>X1NE49</accession>
<dbReference type="AlphaFoldDB" id="X1NE49"/>
<evidence type="ECO:0008006" key="4">
    <source>
        <dbReference type="Google" id="ProtNLM"/>
    </source>
</evidence>
<evidence type="ECO:0000256" key="2">
    <source>
        <dbReference type="ARBA" id="ARBA00023002"/>
    </source>
</evidence>
<dbReference type="PRINTS" id="PR00080">
    <property type="entry name" value="SDRFAMILY"/>
</dbReference>
<proteinExistence type="inferred from homology"/>
<organism evidence="3">
    <name type="scientific">marine sediment metagenome</name>
    <dbReference type="NCBI Taxonomy" id="412755"/>
    <lineage>
        <taxon>unclassified sequences</taxon>
        <taxon>metagenomes</taxon>
        <taxon>ecological metagenomes</taxon>
    </lineage>
</organism>
<name>X1NE49_9ZZZZ</name>
<dbReference type="PANTHER" id="PTHR43669:SF14">
    <property type="entry name" value="OXIDOREDUCTASE"/>
    <property type="match status" value="1"/>
</dbReference>
<dbReference type="GO" id="GO:0016491">
    <property type="term" value="F:oxidoreductase activity"/>
    <property type="evidence" value="ECO:0007669"/>
    <property type="project" value="UniProtKB-KW"/>
</dbReference>
<dbReference type="CDD" id="cd05233">
    <property type="entry name" value="SDR_c"/>
    <property type="match status" value="1"/>
</dbReference>
<keyword evidence="2" id="KW-0560">Oxidoreductase</keyword>
<dbReference type="InterPro" id="IPR036291">
    <property type="entry name" value="NAD(P)-bd_dom_sf"/>
</dbReference>
<sequence>MERLKDKVAVVTGAGRGLGKVYSLRMAEEGAKLVVSDILEKEAQQTAEEIRAKGGSALCLKVDVTSEQDTLRMAAEAVREFGRIDILVNNAGLYYGITRKLFTEIPIEEWERMMAINVKGPWLCSRAVFPQMKKQGKGKIINISSESVFAG</sequence>
<protein>
    <recommendedName>
        <fullName evidence="4">SDR family NAD(P)-dependent oxidoreductase</fullName>
    </recommendedName>
</protein>
<dbReference type="Pfam" id="PF00106">
    <property type="entry name" value="adh_short"/>
    <property type="match status" value="1"/>
</dbReference>
<evidence type="ECO:0000256" key="1">
    <source>
        <dbReference type="ARBA" id="ARBA00006484"/>
    </source>
</evidence>
<dbReference type="PRINTS" id="PR00081">
    <property type="entry name" value="GDHRDH"/>
</dbReference>
<dbReference type="EMBL" id="BARV01031851">
    <property type="protein sequence ID" value="GAI42317.1"/>
    <property type="molecule type" value="Genomic_DNA"/>
</dbReference>
<gene>
    <name evidence="3" type="ORF">S06H3_50318</name>
</gene>
<comment type="similarity">
    <text evidence="1">Belongs to the short-chain dehydrogenases/reductases (SDR) family.</text>
</comment>
<dbReference type="SUPFAM" id="SSF51735">
    <property type="entry name" value="NAD(P)-binding Rossmann-fold domains"/>
    <property type="match status" value="1"/>
</dbReference>